<feature type="compositionally biased region" description="Low complexity" evidence="1">
    <location>
        <begin position="454"/>
        <end position="466"/>
    </location>
</feature>
<feature type="transmembrane region" description="Helical" evidence="2">
    <location>
        <begin position="163"/>
        <end position="182"/>
    </location>
</feature>
<reference evidence="3 4" key="1">
    <citation type="submission" date="2015-09" db="EMBL/GenBank/DDBJ databases">
        <title>Host preference determinants of Valsa canker pathogens revealed by comparative genomics.</title>
        <authorList>
            <person name="Yin Z."/>
            <person name="Huang L."/>
        </authorList>
    </citation>
    <scope>NUCLEOTIDE SEQUENCE [LARGE SCALE GENOMIC DNA]</scope>
    <source>
        <strain evidence="3 4">SXYLt</strain>
    </source>
</reference>
<keyword evidence="2" id="KW-0812">Transmembrane</keyword>
<organism evidence="3 4">
    <name type="scientific">Cytospora leucostoma</name>
    <dbReference type="NCBI Taxonomy" id="1230097"/>
    <lineage>
        <taxon>Eukaryota</taxon>
        <taxon>Fungi</taxon>
        <taxon>Dikarya</taxon>
        <taxon>Ascomycota</taxon>
        <taxon>Pezizomycotina</taxon>
        <taxon>Sordariomycetes</taxon>
        <taxon>Sordariomycetidae</taxon>
        <taxon>Diaporthales</taxon>
        <taxon>Cytosporaceae</taxon>
        <taxon>Cytospora</taxon>
    </lineage>
</organism>
<accession>A0A423X7A5</accession>
<dbReference type="AlphaFoldDB" id="A0A423X7A5"/>
<feature type="transmembrane region" description="Helical" evidence="2">
    <location>
        <begin position="306"/>
        <end position="326"/>
    </location>
</feature>
<protein>
    <submittedName>
        <fullName evidence="3">Uncharacterized protein</fullName>
    </submittedName>
</protein>
<keyword evidence="2" id="KW-1133">Transmembrane helix</keyword>
<gene>
    <name evidence="3" type="ORF">VPNG_05011</name>
</gene>
<feature type="transmembrane region" description="Helical" evidence="2">
    <location>
        <begin position="137"/>
        <end position="157"/>
    </location>
</feature>
<dbReference type="OrthoDB" id="1937642at2759"/>
<feature type="transmembrane region" description="Helical" evidence="2">
    <location>
        <begin position="276"/>
        <end position="300"/>
    </location>
</feature>
<evidence type="ECO:0000313" key="4">
    <source>
        <dbReference type="Proteomes" id="UP000285146"/>
    </source>
</evidence>
<evidence type="ECO:0000313" key="3">
    <source>
        <dbReference type="EMBL" id="ROW11819.1"/>
    </source>
</evidence>
<proteinExistence type="predicted"/>
<keyword evidence="4" id="KW-1185">Reference proteome</keyword>
<keyword evidence="2" id="KW-0472">Membrane</keyword>
<dbReference type="Proteomes" id="UP000285146">
    <property type="component" value="Unassembled WGS sequence"/>
</dbReference>
<feature type="transmembrane region" description="Helical" evidence="2">
    <location>
        <begin position="42"/>
        <end position="64"/>
    </location>
</feature>
<feature type="region of interest" description="Disordered" evidence="1">
    <location>
        <begin position="449"/>
        <end position="499"/>
    </location>
</feature>
<evidence type="ECO:0000256" key="1">
    <source>
        <dbReference type="SAM" id="MobiDB-lite"/>
    </source>
</evidence>
<sequence>MHPSTWTQLKDQWANPADVLTVLMIIGGDVVRTALAQSTGTLFTPVCFSFGWVAYAFMALIAVIGDGRLLPPPDYAVKVFNLNSGYVRDNKNWVIGRIMRDHEAKISKAYRCERGIRITIYDAKRNKNVWTKFSYDWTHVFGLFWMVVQLAVAAIPAGIDGDWTVLLVTGVGTCLALVHSALPQWTAEKLPNRQHANFIFALTTGNGSKDIMIVKGQGCCLHLEEFAVTDTPRNARPWEKFSKYKPLDVVSPGKPLTRTASGFLLYGTREALGIPLAFWITLLTSVSQTLIWLALLITVASIRSHTWYLLLVGCIGMFQNGIIAAIERPPSARNLPISRTIDGPVAKDGVIIRDRVMDALMDLTVELGSMDYVRPLVREFFPGSLRPEEHDWWAGNKSAYDSQRMEEQNFRGIPAGKDVDTQAAQAGIAHEIHEERLRDAPSHLRSTFDEKRMSPAFPSSSDPASPRMSARLIGDNKKGKKPKSVSFASTKGKEVERPGARGALFGATIEMDQDLEFGMN</sequence>
<name>A0A423X7A5_9PEZI</name>
<dbReference type="EMBL" id="LKEB01000025">
    <property type="protein sequence ID" value="ROW11819.1"/>
    <property type="molecule type" value="Genomic_DNA"/>
</dbReference>
<comment type="caution">
    <text evidence="3">The sequence shown here is derived from an EMBL/GenBank/DDBJ whole genome shotgun (WGS) entry which is preliminary data.</text>
</comment>
<evidence type="ECO:0000256" key="2">
    <source>
        <dbReference type="SAM" id="Phobius"/>
    </source>
</evidence>
<dbReference type="STRING" id="1230097.A0A423X7A5"/>
<dbReference type="InParanoid" id="A0A423X7A5"/>